<keyword evidence="2" id="KW-0732">Signal</keyword>
<evidence type="ECO:0000256" key="1">
    <source>
        <dbReference type="SAM" id="MobiDB-lite"/>
    </source>
</evidence>
<dbReference type="Proteomes" id="UP000324222">
    <property type="component" value="Unassembled WGS sequence"/>
</dbReference>
<evidence type="ECO:0000313" key="4">
    <source>
        <dbReference type="Proteomes" id="UP000324222"/>
    </source>
</evidence>
<comment type="caution">
    <text evidence="3">The sequence shown here is derived from an EMBL/GenBank/DDBJ whole genome shotgun (WGS) entry which is preliminary data.</text>
</comment>
<organism evidence="3 4">
    <name type="scientific">Portunus trituberculatus</name>
    <name type="common">Swimming crab</name>
    <name type="synonym">Neptunus trituberculatus</name>
    <dbReference type="NCBI Taxonomy" id="210409"/>
    <lineage>
        <taxon>Eukaryota</taxon>
        <taxon>Metazoa</taxon>
        <taxon>Ecdysozoa</taxon>
        <taxon>Arthropoda</taxon>
        <taxon>Crustacea</taxon>
        <taxon>Multicrustacea</taxon>
        <taxon>Malacostraca</taxon>
        <taxon>Eumalacostraca</taxon>
        <taxon>Eucarida</taxon>
        <taxon>Decapoda</taxon>
        <taxon>Pleocyemata</taxon>
        <taxon>Brachyura</taxon>
        <taxon>Eubrachyura</taxon>
        <taxon>Portunoidea</taxon>
        <taxon>Portunidae</taxon>
        <taxon>Portuninae</taxon>
        <taxon>Portunus</taxon>
    </lineage>
</organism>
<gene>
    <name evidence="3" type="ORF">E2C01_023766</name>
</gene>
<feature type="signal peptide" evidence="2">
    <location>
        <begin position="1"/>
        <end position="23"/>
    </location>
</feature>
<keyword evidence="4" id="KW-1185">Reference proteome</keyword>
<accession>A0A5B7EAX0</accession>
<evidence type="ECO:0000313" key="3">
    <source>
        <dbReference type="EMBL" id="MPC30499.1"/>
    </source>
</evidence>
<feature type="chain" id="PRO_5022763139" evidence="2">
    <location>
        <begin position="24"/>
        <end position="131"/>
    </location>
</feature>
<name>A0A5B7EAX0_PORTR</name>
<feature type="compositionally biased region" description="Basic and acidic residues" evidence="1">
    <location>
        <begin position="113"/>
        <end position="131"/>
    </location>
</feature>
<feature type="region of interest" description="Disordered" evidence="1">
    <location>
        <begin position="108"/>
        <end position="131"/>
    </location>
</feature>
<dbReference type="AlphaFoldDB" id="A0A5B7EAX0"/>
<reference evidence="3 4" key="1">
    <citation type="submission" date="2019-05" db="EMBL/GenBank/DDBJ databases">
        <title>Another draft genome of Portunus trituberculatus and its Hox gene families provides insights of decapod evolution.</title>
        <authorList>
            <person name="Jeong J.-H."/>
            <person name="Song I."/>
            <person name="Kim S."/>
            <person name="Choi T."/>
            <person name="Kim D."/>
            <person name="Ryu S."/>
            <person name="Kim W."/>
        </authorList>
    </citation>
    <scope>NUCLEOTIDE SEQUENCE [LARGE SCALE GENOMIC DNA]</scope>
    <source>
        <tissue evidence="3">Muscle</tissue>
    </source>
</reference>
<dbReference type="EMBL" id="VSRR010002266">
    <property type="protein sequence ID" value="MPC30499.1"/>
    <property type="molecule type" value="Genomic_DNA"/>
</dbReference>
<evidence type="ECO:0000256" key="2">
    <source>
        <dbReference type="SAM" id="SignalP"/>
    </source>
</evidence>
<sequence length="131" mass="14289">MGDRRSGVSFVIYLVIFIMYSVSMELCEAAGGGEESLALHSAPHINITRAPVQAAQVPSNWSRNTAYIPGTQRPAALVRLLVCWVTALTGRQREGRGLVPYGASSQLVEEENQLEKMGKEKSGREKGKKAE</sequence>
<protein>
    <submittedName>
        <fullName evidence="3">Uncharacterized protein</fullName>
    </submittedName>
</protein>
<proteinExistence type="predicted"/>